<dbReference type="EMBL" id="MU274914">
    <property type="protein sequence ID" value="KAI0088437.1"/>
    <property type="molecule type" value="Genomic_DNA"/>
</dbReference>
<organism evidence="1 2">
    <name type="scientific">Irpex rosettiformis</name>
    <dbReference type="NCBI Taxonomy" id="378272"/>
    <lineage>
        <taxon>Eukaryota</taxon>
        <taxon>Fungi</taxon>
        <taxon>Dikarya</taxon>
        <taxon>Basidiomycota</taxon>
        <taxon>Agaricomycotina</taxon>
        <taxon>Agaricomycetes</taxon>
        <taxon>Polyporales</taxon>
        <taxon>Irpicaceae</taxon>
        <taxon>Irpex</taxon>
    </lineage>
</organism>
<proteinExistence type="predicted"/>
<keyword evidence="2" id="KW-1185">Reference proteome</keyword>
<accession>A0ACB8U298</accession>
<evidence type="ECO:0000313" key="1">
    <source>
        <dbReference type="EMBL" id="KAI0088437.1"/>
    </source>
</evidence>
<protein>
    <submittedName>
        <fullName evidence="1">Uncharacterized protein</fullName>
    </submittedName>
</protein>
<dbReference type="Proteomes" id="UP001055072">
    <property type="component" value="Unassembled WGS sequence"/>
</dbReference>
<name>A0ACB8U298_9APHY</name>
<reference evidence="1" key="1">
    <citation type="journal article" date="2021" name="Environ. Microbiol.">
        <title>Gene family expansions and transcriptome signatures uncover fungal adaptations to wood decay.</title>
        <authorList>
            <person name="Hage H."/>
            <person name="Miyauchi S."/>
            <person name="Viragh M."/>
            <person name="Drula E."/>
            <person name="Min B."/>
            <person name="Chaduli D."/>
            <person name="Navarro D."/>
            <person name="Favel A."/>
            <person name="Norest M."/>
            <person name="Lesage-Meessen L."/>
            <person name="Balint B."/>
            <person name="Merenyi Z."/>
            <person name="de Eugenio L."/>
            <person name="Morin E."/>
            <person name="Martinez A.T."/>
            <person name="Baldrian P."/>
            <person name="Stursova M."/>
            <person name="Martinez M.J."/>
            <person name="Novotny C."/>
            <person name="Magnuson J.K."/>
            <person name="Spatafora J.W."/>
            <person name="Maurice S."/>
            <person name="Pangilinan J."/>
            <person name="Andreopoulos W."/>
            <person name="LaButti K."/>
            <person name="Hundley H."/>
            <person name="Na H."/>
            <person name="Kuo A."/>
            <person name="Barry K."/>
            <person name="Lipzen A."/>
            <person name="Henrissat B."/>
            <person name="Riley R."/>
            <person name="Ahrendt S."/>
            <person name="Nagy L.G."/>
            <person name="Grigoriev I.V."/>
            <person name="Martin F."/>
            <person name="Rosso M.N."/>
        </authorList>
    </citation>
    <scope>NUCLEOTIDE SEQUENCE</scope>
    <source>
        <strain evidence="1">CBS 384.51</strain>
    </source>
</reference>
<sequence>MGTSERILWDMCFSWNHAQLRSKNGTISTVPPHTLDSSATLPISRKMSIICPSLPWRLTIPAKQEIWEAYVTVQDVLRALDEYFHTPVTVTELSTICAGHDGTLQSIRRASRIRRVGASAGQCAPVDSGMTLRVDVLGEDTMFAGLRPLANNEHFILDLATAI</sequence>
<gene>
    <name evidence="1" type="ORF">BDY19DRAFT_198429</name>
</gene>
<comment type="caution">
    <text evidence="1">The sequence shown here is derived from an EMBL/GenBank/DDBJ whole genome shotgun (WGS) entry which is preliminary data.</text>
</comment>
<evidence type="ECO:0000313" key="2">
    <source>
        <dbReference type="Proteomes" id="UP001055072"/>
    </source>
</evidence>